<gene>
    <name evidence="3" type="ORF">BME96_01735</name>
    <name evidence="4" type="ORF">IC602_10500</name>
</gene>
<dbReference type="Pfam" id="PF09851">
    <property type="entry name" value="SHOCT"/>
    <property type="match status" value="1"/>
</dbReference>
<name>A0AAC9NJU2_VIRHA</name>
<reference evidence="4 6" key="2">
    <citation type="submission" date="2020-09" db="EMBL/GenBank/DDBJ databases">
        <title>Draft Genome Sequences of Oil-Oxidizing Bacteria Halomonas titanicae, Marinobacter lutaoensis, and Virgibacillus halodenitrificans Isolated from Highly Saline Environments.</title>
        <authorList>
            <person name="Grouzdev D.S."/>
            <person name="Sokolova D.S."/>
            <person name="Semenova E.M."/>
            <person name="Borzenkov I.A."/>
            <person name="Bidzhieva S.K."/>
            <person name="Poltaraus A.B."/>
            <person name="Nazina T.N."/>
        </authorList>
    </citation>
    <scope>NUCLEOTIDE SEQUENCE [LARGE SCALE GENOMIC DNA]</scope>
    <source>
        <strain evidence="4 6">VKM B-3472D</strain>
    </source>
</reference>
<keyword evidence="1" id="KW-0812">Transmembrane</keyword>
<sequence length="67" mass="7931">MLGSLFTEPYIRLILGILLLLIILYIVKRFKGDKQRRPDSLEIIKEKLAKGEITQEEYEEARKRRGK</sequence>
<accession>A0AAC9NJU2</accession>
<organism evidence="3 5">
    <name type="scientific">Virgibacillus halodenitrificans</name>
    <name type="common">Bacillus halodenitrificans</name>
    <dbReference type="NCBI Taxonomy" id="1482"/>
    <lineage>
        <taxon>Bacteria</taxon>
        <taxon>Bacillati</taxon>
        <taxon>Bacillota</taxon>
        <taxon>Bacilli</taxon>
        <taxon>Bacillales</taxon>
        <taxon>Bacillaceae</taxon>
        <taxon>Virgibacillus</taxon>
    </lineage>
</organism>
<dbReference type="Proteomes" id="UP000182945">
    <property type="component" value="Chromosome"/>
</dbReference>
<dbReference type="KEGG" id="vhl:BME96_01735"/>
<evidence type="ECO:0000313" key="5">
    <source>
        <dbReference type="Proteomes" id="UP000182945"/>
    </source>
</evidence>
<keyword evidence="1" id="KW-0472">Membrane</keyword>
<dbReference type="RefSeq" id="WP_060681973.1">
    <property type="nucleotide sequence ID" value="NZ_CP090006.1"/>
</dbReference>
<evidence type="ECO:0000313" key="4">
    <source>
        <dbReference type="EMBL" id="MBD1223033.1"/>
    </source>
</evidence>
<dbReference type="EMBL" id="JACWEZ010000005">
    <property type="protein sequence ID" value="MBD1223033.1"/>
    <property type="molecule type" value="Genomic_DNA"/>
</dbReference>
<evidence type="ECO:0000313" key="3">
    <source>
        <dbReference type="EMBL" id="APC46989.1"/>
    </source>
</evidence>
<feature type="domain" description="SHOCT" evidence="2">
    <location>
        <begin position="39"/>
        <end position="64"/>
    </location>
</feature>
<keyword evidence="6" id="KW-1185">Reference proteome</keyword>
<evidence type="ECO:0000313" key="6">
    <source>
        <dbReference type="Proteomes" id="UP000621631"/>
    </source>
</evidence>
<evidence type="ECO:0000256" key="1">
    <source>
        <dbReference type="SAM" id="Phobius"/>
    </source>
</evidence>
<evidence type="ECO:0000259" key="2">
    <source>
        <dbReference type="Pfam" id="PF09851"/>
    </source>
</evidence>
<keyword evidence="1" id="KW-1133">Transmembrane helix</keyword>
<reference evidence="3 5" key="1">
    <citation type="submission" date="2016-11" db="EMBL/GenBank/DDBJ databases">
        <title>Complete genome sequencing of Virgibacillus halodenitrificans PDB-F2.</title>
        <authorList>
            <person name="Sun Z."/>
            <person name="Zhou Y."/>
            <person name="Li H."/>
        </authorList>
    </citation>
    <scope>NUCLEOTIDE SEQUENCE [LARGE SCALE GENOMIC DNA]</scope>
    <source>
        <strain evidence="3 5">PDB-F2</strain>
    </source>
</reference>
<proteinExistence type="predicted"/>
<protein>
    <submittedName>
        <fullName evidence="4">SHOCT domain-containing protein</fullName>
    </submittedName>
</protein>
<dbReference type="AlphaFoldDB" id="A0AAC9NJU2"/>
<dbReference type="Proteomes" id="UP000621631">
    <property type="component" value="Unassembled WGS sequence"/>
</dbReference>
<feature type="transmembrane region" description="Helical" evidence="1">
    <location>
        <begin position="6"/>
        <end position="27"/>
    </location>
</feature>
<dbReference type="InterPro" id="IPR018649">
    <property type="entry name" value="SHOCT"/>
</dbReference>
<dbReference type="EMBL" id="CP017962">
    <property type="protein sequence ID" value="APC46989.1"/>
    <property type="molecule type" value="Genomic_DNA"/>
</dbReference>